<dbReference type="AlphaFoldDB" id="A0A5N1J717"/>
<comment type="subcellular location">
    <subcellularLocation>
        <location evidence="1">Cell membrane</location>
        <topology evidence="1">Multi-pass membrane protein</topology>
    </subcellularLocation>
</comment>
<organism evidence="7 8">
    <name type="scientific">Adhaeribacter soli</name>
    <dbReference type="NCBI Taxonomy" id="2607655"/>
    <lineage>
        <taxon>Bacteria</taxon>
        <taxon>Pseudomonadati</taxon>
        <taxon>Bacteroidota</taxon>
        <taxon>Cytophagia</taxon>
        <taxon>Cytophagales</taxon>
        <taxon>Hymenobacteraceae</taxon>
        <taxon>Adhaeribacter</taxon>
    </lineage>
</organism>
<gene>
    <name evidence="7" type="ORF">F0P94_06055</name>
</gene>
<feature type="transmembrane region" description="Helical" evidence="6">
    <location>
        <begin position="352"/>
        <end position="375"/>
    </location>
</feature>
<feature type="transmembrane region" description="Helical" evidence="6">
    <location>
        <begin position="321"/>
        <end position="340"/>
    </location>
</feature>
<evidence type="ECO:0000313" key="8">
    <source>
        <dbReference type="Proteomes" id="UP000326570"/>
    </source>
</evidence>
<name>A0A5N1J717_9BACT</name>
<feature type="transmembrane region" description="Helical" evidence="6">
    <location>
        <begin position="195"/>
        <end position="216"/>
    </location>
</feature>
<evidence type="ECO:0000256" key="2">
    <source>
        <dbReference type="ARBA" id="ARBA00022475"/>
    </source>
</evidence>
<dbReference type="Pfam" id="PF13440">
    <property type="entry name" value="Polysacc_synt_3"/>
    <property type="match status" value="1"/>
</dbReference>
<feature type="transmembrane region" description="Helical" evidence="6">
    <location>
        <begin position="446"/>
        <end position="464"/>
    </location>
</feature>
<dbReference type="RefSeq" id="WP_150902914.1">
    <property type="nucleotide sequence ID" value="NZ_VTWT01000002.1"/>
</dbReference>
<evidence type="ECO:0000256" key="6">
    <source>
        <dbReference type="SAM" id="Phobius"/>
    </source>
</evidence>
<dbReference type="PANTHER" id="PTHR30250:SF11">
    <property type="entry name" value="O-ANTIGEN TRANSPORTER-RELATED"/>
    <property type="match status" value="1"/>
</dbReference>
<feature type="transmembrane region" description="Helical" evidence="6">
    <location>
        <begin position="274"/>
        <end position="300"/>
    </location>
</feature>
<comment type="caution">
    <text evidence="7">The sequence shown here is derived from an EMBL/GenBank/DDBJ whole genome shotgun (WGS) entry which is preliminary data.</text>
</comment>
<keyword evidence="5 6" id="KW-0472">Membrane</keyword>
<feature type="transmembrane region" description="Helical" evidence="6">
    <location>
        <begin position="48"/>
        <end position="68"/>
    </location>
</feature>
<feature type="transmembrane region" description="Helical" evidence="6">
    <location>
        <begin position="470"/>
        <end position="490"/>
    </location>
</feature>
<feature type="transmembrane region" description="Helical" evidence="6">
    <location>
        <begin position="119"/>
        <end position="142"/>
    </location>
</feature>
<dbReference type="GO" id="GO:0005886">
    <property type="term" value="C:plasma membrane"/>
    <property type="evidence" value="ECO:0007669"/>
    <property type="project" value="UniProtKB-SubCell"/>
</dbReference>
<keyword evidence="4 6" id="KW-1133">Transmembrane helix</keyword>
<proteinExistence type="predicted"/>
<dbReference type="InterPro" id="IPR050833">
    <property type="entry name" value="Poly_Biosynth_Transport"/>
</dbReference>
<feature type="transmembrane region" description="Helical" evidence="6">
    <location>
        <begin position="411"/>
        <end position="434"/>
    </location>
</feature>
<protein>
    <submittedName>
        <fullName evidence="7">Oligosaccharide flippase family protein</fullName>
    </submittedName>
</protein>
<evidence type="ECO:0000313" key="7">
    <source>
        <dbReference type="EMBL" id="KAA9340987.1"/>
    </source>
</evidence>
<reference evidence="7 8" key="1">
    <citation type="submission" date="2019-09" db="EMBL/GenBank/DDBJ databases">
        <title>Genome sequence of Adhaeribacter sp. M2.</title>
        <authorList>
            <person name="Srinivasan S."/>
        </authorList>
    </citation>
    <scope>NUCLEOTIDE SEQUENCE [LARGE SCALE GENOMIC DNA]</scope>
    <source>
        <strain evidence="7 8">M2</strain>
    </source>
</reference>
<evidence type="ECO:0000256" key="4">
    <source>
        <dbReference type="ARBA" id="ARBA00022989"/>
    </source>
</evidence>
<dbReference type="Proteomes" id="UP000326570">
    <property type="component" value="Unassembled WGS sequence"/>
</dbReference>
<evidence type="ECO:0000256" key="5">
    <source>
        <dbReference type="ARBA" id="ARBA00023136"/>
    </source>
</evidence>
<feature type="transmembrane region" description="Helical" evidence="6">
    <location>
        <begin position="12"/>
        <end position="33"/>
    </location>
</feature>
<keyword evidence="2" id="KW-1003">Cell membrane</keyword>
<feature type="transmembrane region" description="Helical" evidence="6">
    <location>
        <begin position="387"/>
        <end position="405"/>
    </location>
</feature>
<sequence length="503" mass="57326">MSAIAKKLASQTAAYGISTIVGRALNYLLVPFYTKMFAPAEYGIVTELYAYVAFLNIVYTYGMETAFFRFANKPGADRRDIYDRVQSLLLTSSLVFSGILVLFSGQIADLLGYPDKAHYITWLAIILATDAIVAIPFAQLRLDNKAIRFASLRLLNVVLVVFANIFFLYFCQNIYEGNFLPGLKPLITKIYDPELRVGYVFLVNLWANLLYIPLLWKQFTRFRFKLDFAWLKPMVKYAYPLMFMGLAGMVNEVLDRILLKVWLPEDFYPGVSNIAAVGIYGACYKLSIFMSLTIQAFRYAAEPFFFSQSQDKNSPKTFAKVMKWFMICCAFIFLFISANLEDFQMLLGRESYRSGIAVVPILLLANLFLGAYYNLSVWFKLTDKTHYGTFISFGGAALTILLNYLLIPRLGYMGCAITTLICYFSMATVCLILGNRHYPVPYPVKAICSYLMLAIILTAAAFLIQIDNFILRHLFHLGLCGLFLLSIFAFEKPKFITKFLNRY</sequence>
<keyword evidence="8" id="KW-1185">Reference proteome</keyword>
<accession>A0A5N1J717</accession>
<evidence type="ECO:0000256" key="3">
    <source>
        <dbReference type="ARBA" id="ARBA00022692"/>
    </source>
</evidence>
<keyword evidence="3 6" id="KW-0812">Transmembrane</keyword>
<evidence type="ECO:0000256" key="1">
    <source>
        <dbReference type="ARBA" id="ARBA00004651"/>
    </source>
</evidence>
<dbReference type="PANTHER" id="PTHR30250">
    <property type="entry name" value="PST FAMILY PREDICTED COLANIC ACID TRANSPORTER"/>
    <property type="match status" value="1"/>
</dbReference>
<feature type="transmembrane region" description="Helical" evidence="6">
    <location>
        <begin position="237"/>
        <end position="254"/>
    </location>
</feature>
<feature type="transmembrane region" description="Helical" evidence="6">
    <location>
        <begin position="88"/>
        <end position="107"/>
    </location>
</feature>
<feature type="transmembrane region" description="Helical" evidence="6">
    <location>
        <begin position="154"/>
        <end position="175"/>
    </location>
</feature>
<dbReference type="EMBL" id="VTWT01000002">
    <property type="protein sequence ID" value="KAA9340987.1"/>
    <property type="molecule type" value="Genomic_DNA"/>
</dbReference>